<reference evidence="2" key="1">
    <citation type="submission" date="2014-04" db="EMBL/GenBank/DDBJ databases">
        <title>Evolutionary Origins and Diversification of the Mycorrhizal Mutualists.</title>
        <authorList>
            <consortium name="DOE Joint Genome Institute"/>
            <consortium name="Mycorrhizal Genomics Consortium"/>
            <person name="Kohler A."/>
            <person name="Kuo A."/>
            <person name="Nagy L.G."/>
            <person name="Floudas D."/>
            <person name="Copeland A."/>
            <person name="Barry K.W."/>
            <person name="Cichocki N."/>
            <person name="Veneault-Fourrey C."/>
            <person name="LaButti K."/>
            <person name="Lindquist E.A."/>
            <person name="Lipzen A."/>
            <person name="Lundell T."/>
            <person name="Morin E."/>
            <person name="Murat C."/>
            <person name="Riley R."/>
            <person name="Ohm R."/>
            <person name="Sun H."/>
            <person name="Tunlid A."/>
            <person name="Henrissat B."/>
            <person name="Grigoriev I.V."/>
            <person name="Hibbett D.S."/>
            <person name="Martin F."/>
        </authorList>
    </citation>
    <scope>NUCLEOTIDE SEQUENCE [LARGE SCALE GENOMIC DNA]</scope>
    <source>
        <strain evidence="2">FD-334 SS-4</strain>
    </source>
</reference>
<organism evidence="1 2">
    <name type="scientific">Hypholoma sublateritium (strain FD-334 SS-4)</name>
    <dbReference type="NCBI Taxonomy" id="945553"/>
    <lineage>
        <taxon>Eukaryota</taxon>
        <taxon>Fungi</taxon>
        <taxon>Dikarya</taxon>
        <taxon>Basidiomycota</taxon>
        <taxon>Agaricomycotina</taxon>
        <taxon>Agaricomycetes</taxon>
        <taxon>Agaricomycetidae</taxon>
        <taxon>Agaricales</taxon>
        <taxon>Agaricineae</taxon>
        <taxon>Strophariaceae</taxon>
        <taxon>Hypholoma</taxon>
    </lineage>
</organism>
<proteinExistence type="predicted"/>
<gene>
    <name evidence="1" type="ORF">HYPSUDRAFT_95571</name>
</gene>
<dbReference type="OMA" id="CDHEDIV"/>
<accession>A0A0D2N713</accession>
<evidence type="ECO:0000313" key="1">
    <source>
        <dbReference type="EMBL" id="KJA14914.1"/>
    </source>
</evidence>
<feature type="non-terminal residue" evidence="1">
    <location>
        <position position="1"/>
    </location>
</feature>
<evidence type="ECO:0000313" key="2">
    <source>
        <dbReference type="Proteomes" id="UP000054270"/>
    </source>
</evidence>
<sequence length="170" mass="18995">IYYRHLAVKGRGSPLWQPDPNWNLPIGYRRIGISIGDVGLITEDGSFDFLFNILLPPDDPVHAGRVPEMFSPLNPPLSLDDVEKREQFGEDSYLANSEGAILTLPKGSDSSKLLNTRSFNEYLAANVESWYCYTNGPRGREAKNGDLRLVMGWDKAKAWGICTFSRSSKA</sequence>
<dbReference type="Proteomes" id="UP000054270">
    <property type="component" value="Unassembled WGS sequence"/>
</dbReference>
<dbReference type="OrthoDB" id="3222453at2759"/>
<feature type="non-terminal residue" evidence="1">
    <location>
        <position position="170"/>
    </location>
</feature>
<dbReference type="AlphaFoldDB" id="A0A0D2N713"/>
<name>A0A0D2N713_HYPSF</name>
<protein>
    <submittedName>
        <fullName evidence="1">Uncharacterized protein</fullName>
    </submittedName>
</protein>
<keyword evidence="2" id="KW-1185">Reference proteome</keyword>
<dbReference type="EMBL" id="KN817661">
    <property type="protein sequence ID" value="KJA14914.1"/>
    <property type="molecule type" value="Genomic_DNA"/>
</dbReference>